<dbReference type="Pfam" id="PF01839">
    <property type="entry name" value="FG-GAP"/>
    <property type="match status" value="1"/>
</dbReference>
<dbReference type="PANTHER" id="PTHR16026">
    <property type="entry name" value="CARTILAGE ACIDIC PROTEIN 1"/>
    <property type="match status" value="1"/>
</dbReference>
<dbReference type="InterPro" id="IPR027039">
    <property type="entry name" value="Crtac1"/>
</dbReference>
<gene>
    <name evidence="4" type="ORF">ElP_03630</name>
</gene>
<feature type="compositionally biased region" description="Basic and acidic residues" evidence="2">
    <location>
        <begin position="580"/>
        <end position="605"/>
    </location>
</feature>
<dbReference type="Pfam" id="PF13517">
    <property type="entry name" value="FG-GAP_3"/>
    <property type="match status" value="2"/>
</dbReference>
<evidence type="ECO:0000259" key="3">
    <source>
        <dbReference type="Pfam" id="PF07593"/>
    </source>
</evidence>
<dbReference type="Gene3D" id="2.130.10.130">
    <property type="entry name" value="Integrin alpha, N-terminal"/>
    <property type="match status" value="2"/>
</dbReference>
<dbReference type="Pfam" id="PF07593">
    <property type="entry name" value="UnbV_ASPIC"/>
    <property type="match status" value="1"/>
</dbReference>
<sequence length="605" mass="63814">MVLPEGGWDPGRGPCRASRMLLALVAGLMIAGCRGEPDGPAADRAGSAPANPPRPRPDSGPWFVDRAPEFGLDVVPRSGDPEKRCVLDSLGVGVAVFDSDGDDDLDLYVAGGSEVRGGQVLGAGGPWLFRNDGPGRWVDVTESSGLTHTGWAQGPAVADYDGDGDLDLFVAQHGPDTLWQNRGDGTFADVTARAGIDDPAWGVSATWGDVDGDGWVDLYVTNYLVVDPVSPPPMNDYLAGHPVFQGPATLPGQPDRLWKNRGDGTFEDATATSGLSRPPNKGMSCLLADLDDDGNVDLYVTNDTHANELFRGLGGGRFEEIGEAAGVAYSAYGVAEGSMAVDLADLDGDLRPDLAISNFRQEGSRVYANLGDHTFADVSGNLSLWGLTAGFVGWGLVLGDLDSDGWPDLFQANGHVYPNVPDSRYDQPPVLLRNVGGAAFEEVTGLWGPAMESCRSGRAVASGDLDGDGDLDLVMTTIDGPVRVLIDEGTRSRASASIRLVGRRPNTEALGARVEVEAGGRGQVGLVRRGGSILAAPDAGLHFGLGAATAIDAIRVRWPDGSLDRFEDCPIDSSLTIRQDGPELEHRPFPDRTERPEPTTRGLLE</sequence>
<dbReference type="Proteomes" id="UP000317835">
    <property type="component" value="Chromosome"/>
</dbReference>
<dbReference type="InterPro" id="IPR011519">
    <property type="entry name" value="UnbV_ASPIC"/>
</dbReference>
<evidence type="ECO:0000256" key="1">
    <source>
        <dbReference type="ARBA" id="ARBA00022729"/>
    </source>
</evidence>
<evidence type="ECO:0000313" key="4">
    <source>
        <dbReference type="EMBL" id="QDV32530.1"/>
    </source>
</evidence>
<reference evidence="4 5" key="1">
    <citation type="submission" date="2019-02" db="EMBL/GenBank/DDBJ databases">
        <title>Deep-cultivation of Planctomycetes and their phenomic and genomic characterization uncovers novel biology.</title>
        <authorList>
            <person name="Wiegand S."/>
            <person name="Jogler M."/>
            <person name="Boedeker C."/>
            <person name="Pinto D."/>
            <person name="Vollmers J."/>
            <person name="Rivas-Marin E."/>
            <person name="Kohn T."/>
            <person name="Peeters S.H."/>
            <person name="Heuer A."/>
            <person name="Rast P."/>
            <person name="Oberbeckmann S."/>
            <person name="Bunk B."/>
            <person name="Jeske O."/>
            <person name="Meyerdierks A."/>
            <person name="Storesund J.E."/>
            <person name="Kallscheuer N."/>
            <person name="Luecker S."/>
            <person name="Lage O.M."/>
            <person name="Pohl T."/>
            <person name="Merkel B.J."/>
            <person name="Hornburger P."/>
            <person name="Mueller R.-W."/>
            <person name="Bruemmer F."/>
            <person name="Labrenz M."/>
            <person name="Spormann A.M."/>
            <person name="Op den Camp H."/>
            <person name="Overmann J."/>
            <person name="Amann R."/>
            <person name="Jetten M.S.M."/>
            <person name="Mascher T."/>
            <person name="Medema M.H."/>
            <person name="Devos D.P."/>
            <person name="Kaster A.-K."/>
            <person name="Ovreas L."/>
            <person name="Rohde M."/>
            <person name="Galperin M.Y."/>
            <person name="Jogler C."/>
        </authorList>
    </citation>
    <scope>NUCLEOTIDE SEQUENCE [LARGE SCALE GENOMIC DNA]</scope>
    <source>
        <strain evidence="4 5">ElP</strain>
    </source>
</reference>
<proteinExistence type="predicted"/>
<dbReference type="PANTHER" id="PTHR16026:SF0">
    <property type="entry name" value="CARTILAGE ACIDIC PROTEIN 1"/>
    <property type="match status" value="1"/>
</dbReference>
<name>A0A518GVB5_9BACT</name>
<protein>
    <submittedName>
        <fullName evidence="4">FG-GAP repeat protein</fullName>
    </submittedName>
</protein>
<dbReference type="InterPro" id="IPR028994">
    <property type="entry name" value="Integrin_alpha_N"/>
</dbReference>
<keyword evidence="1" id="KW-0732">Signal</keyword>
<evidence type="ECO:0000256" key="2">
    <source>
        <dbReference type="SAM" id="MobiDB-lite"/>
    </source>
</evidence>
<accession>A0A518GVB5</accession>
<evidence type="ECO:0000313" key="5">
    <source>
        <dbReference type="Proteomes" id="UP000317835"/>
    </source>
</evidence>
<dbReference type="SUPFAM" id="SSF69318">
    <property type="entry name" value="Integrin alpha N-terminal domain"/>
    <property type="match status" value="1"/>
</dbReference>
<keyword evidence="5" id="KW-1185">Reference proteome</keyword>
<feature type="region of interest" description="Disordered" evidence="2">
    <location>
        <begin position="38"/>
        <end position="63"/>
    </location>
</feature>
<dbReference type="AlphaFoldDB" id="A0A518GVB5"/>
<dbReference type="KEGG" id="tpla:ElP_03630"/>
<feature type="region of interest" description="Disordered" evidence="2">
    <location>
        <begin position="574"/>
        <end position="605"/>
    </location>
</feature>
<organism evidence="4 5">
    <name type="scientific">Tautonia plasticadhaerens</name>
    <dbReference type="NCBI Taxonomy" id="2527974"/>
    <lineage>
        <taxon>Bacteria</taxon>
        <taxon>Pseudomonadati</taxon>
        <taxon>Planctomycetota</taxon>
        <taxon>Planctomycetia</taxon>
        <taxon>Isosphaerales</taxon>
        <taxon>Isosphaeraceae</taxon>
        <taxon>Tautonia</taxon>
    </lineage>
</organism>
<dbReference type="InterPro" id="IPR013517">
    <property type="entry name" value="FG-GAP"/>
</dbReference>
<dbReference type="EMBL" id="CP036426">
    <property type="protein sequence ID" value="QDV32530.1"/>
    <property type="molecule type" value="Genomic_DNA"/>
</dbReference>
<feature type="domain" description="ASPIC/UnbV" evidence="3">
    <location>
        <begin position="509"/>
        <end position="576"/>
    </location>
</feature>